<accession>A0A4P9VZ30</accession>
<evidence type="ECO:0000313" key="3">
    <source>
        <dbReference type="Proteomes" id="UP000269721"/>
    </source>
</evidence>
<sequence length="200" mass="22011">MSKPRSKPNQPVSLLRHRTGRSSSGSPAGVAPIADVPHEFEPPRNVRAKPAIQSQFFAATFLLFIQTHLIRLLQFLLDFVIVAIESCKGPPPLPSRRPLALSWGAEVVDPVIEEQDEILPGYVGMAITPVGVVWNVAEATHRSVLRALAEVEDARREDPLPAPIETLLRPIDVTWSCAVNVTADAIVAALPRWVRRKTRT</sequence>
<gene>
    <name evidence="2" type="ORF">BDK51DRAFT_32286</name>
</gene>
<name>A0A4P9VZ30_9FUNG</name>
<organism evidence="2 3">
    <name type="scientific">Blyttiomyces helicus</name>
    <dbReference type="NCBI Taxonomy" id="388810"/>
    <lineage>
        <taxon>Eukaryota</taxon>
        <taxon>Fungi</taxon>
        <taxon>Fungi incertae sedis</taxon>
        <taxon>Chytridiomycota</taxon>
        <taxon>Chytridiomycota incertae sedis</taxon>
        <taxon>Chytridiomycetes</taxon>
        <taxon>Chytridiomycetes incertae sedis</taxon>
        <taxon>Blyttiomyces</taxon>
    </lineage>
</organism>
<evidence type="ECO:0000256" key="1">
    <source>
        <dbReference type="SAM" id="MobiDB-lite"/>
    </source>
</evidence>
<protein>
    <submittedName>
        <fullName evidence="2">Uncharacterized protein</fullName>
    </submittedName>
</protein>
<dbReference type="EMBL" id="ML001050">
    <property type="protein sequence ID" value="RKO83600.1"/>
    <property type="molecule type" value="Genomic_DNA"/>
</dbReference>
<dbReference type="AlphaFoldDB" id="A0A4P9VZ30"/>
<proteinExistence type="predicted"/>
<feature type="region of interest" description="Disordered" evidence="1">
    <location>
        <begin position="1"/>
        <end position="34"/>
    </location>
</feature>
<dbReference type="Proteomes" id="UP000269721">
    <property type="component" value="Unassembled WGS sequence"/>
</dbReference>
<keyword evidence="3" id="KW-1185">Reference proteome</keyword>
<evidence type="ECO:0000313" key="2">
    <source>
        <dbReference type="EMBL" id="RKO83600.1"/>
    </source>
</evidence>
<reference evidence="3" key="1">
    <citation type="journal article" date="2018" name="Nat. Microbiol.">
        <title>Leveraging single-cell genomics to expand the fungal tree of life.</title>
        <authorList>
            <person name="Ahrendt S.R."/>
            <person name="Quandt C.A."/>
            <person name="Ciobanu D."/>
            <person name="Clum A."/>
            <person name="Salamov A."/>
            <person name="Andreopoulos B."/>
            <person name="Cheng J.F."/>
            <person name="Woyke T."/>
            <person name="Pelin A."/>
            <person name="Henrissat B."/>
            <person name="Reynolds N.K."/>
            <person name="Benny G.L."/>
            <person name="Smith M.E."/>
            <person name="James T.Y."/>
            <person name="Grigoriev I.V."/>
        </authorList>
    </citation>
    <scope>NUCLEOTIDE SEQUENCE [LARGE SCALE GENOMIC DNA]</scope>
</reference>